<evidence type="ECO:0000256" key="1">
    <source>
        <dbReference type="SAM" id="MobiDB-lite"/>
    </source>
</evidence>
<dbReference type="AlphaFoldDB" id="A0A1H9KFG9"/>
<evidence type="ECO:0000313" key="2">
    <source>
        <dbReference type="EMBL" id="SEQ97695.1"/>
    </source>
</evidence>
<dbReference type="Proteomes" id="UP000199055">
    <property type="component" value="Unassembled WGS sequence"/>
</dbReference>
<proteinExistence type="predicted"/>
<evidence type="ECO:0000313" key="3">
    <source>
        <dbReference type="Proteomes" id="UP000199055"/>
    </source>
</evidence>
<dbReference type="EMBL" id="FOET01000023">
    <property type="protein sequence ID" value="SEQ97695.1"/>
    <property type="molecule type" value="Genomic_DNA"/>
</dbReference>
<protein>
    <submittedName>
        <fullName evidence="2">Uncharacterized protein</fullName>
    </submittedName>
</protein>
<feature type="compositionally biased region" description="Basic and acidic residues" evidence="1">
    <location>
        <begin position="23"/>
        <end position="35"/>
    </location>
</feature>
<sequence length="85" mass="9228">MLDIALIPDLPPKRPGSQQTPDSRPRDGSDSRDPSRPYSGIPLIHPLMIQAGRSARKTTPKTARAPGPRNDTRTDSPPSQPDQPP</sequence>
<organism evidence="2 3">
    <name type="scientific">Streptomyces radiopugnans</name>
    <dbReference type="NCBI Taxonomy" id="403935"/>
    <lineage>
        <taxon>Bacteria</taxon>
        <taxon>Bacillati</taxon>
        <taxon>Actinomycetota</taxon>
        <taxon>Actinomycetes</taxon>
        <taxon>Kitasatosporales</taxon>
        <taxon>Streptomycetaceae</taxon>
        <taxon>Streptomyces</taxon>
    </lineage>
</organism>
<accession>A0A1H9KFG9</accession>
<reference evidence="3" key="1">
    <citation type="submission" date="2016-10" db="EMBL/GenBank/DDBJ databases">
        <authorList>
            <person name="Varghese N."/>
            <person name="Submissions S."/>
        </authorList>
    </citation>
    <scope>NUCLEOTIDE SEQUENCE [LARGE SCALE GENOMIC DNA]</scope>
    <source>
        <strain evidence="3">CGMCC 4.3519</strain>
    </source>
</reference>
<keyword evidence="3" id="KW-1185">Reference proteome</keyword>
<gene>
    <name evidence="2" type="ORF">SAMN05216481_12318</name>
</gene>
<feature type="region of interest" description="Disordered" evidence="1">
    <location>
        <begin position="1"/>
        <end position="85"/>
    </location>
</feature>
<name>A0A1H9KFG9_9ACTN</name>